<reference evidence="3 4" key="1">
    <citation type="journal article" date="2007" name="Int. J. Syst. Evol. Microbiol.">
        <title>Description of Pelomonas aquatica sp. nov. and Pelomonas puraquae sp. nov., isolated from industrial and haemodialysis water.</title>
        <authorList>
            <person name="Gomila M."/>
            <person name="Bowien B."/>
            <person name="Falsen E."/>
            <person name="Moore E.R."/>
            <person name="Lalucat J."/>
        </authorList>
    </citation>
    <scope>NUCLEOTIDE SEQUENCE [LARGE SCALE GENOMIC DNA]</scope>
    <source>
        <strain evidence="3 4">CCUG 52769</strain>
    </source>
</reference>
<evidence type="ECO:0000256" key="2">
    <source>
        <dbReference type="SAM" id="Phobius"/>
    </source>
</evidence>
<feature type="transmembrane region" description="Helical" evidence="2">
    <location>
        <begin position="12"/>
        <end position="35"/>
    </location>
</feature>
<evidence type="ECO:0000256" key="1">
    <source>
        <dbReference type="ARBA" id="ARBA00022481"/>
    </source>
</evidence>
<dbReference type="OrthoDB" id="9795612at2"/>
<name>A0A254MXH5_9BURK</name>
<comment type="caution">
    <text evidence="3">The sequence shown here is derived from an EMBL/GenBank/DDBJ whole genome shotgun (WGS) entry which is preliminary data.</text>
</comment>
<dbReference type="GO" id="GO:0015628">
    <property type="term" value="P:protein secretion by the type II secretion system"/>
    <property type="evidence" value="ECO:0007669"/>
    <property type="project" value="InterPro"/>
</dbReference>
<dbReference type="RefSeq" id="WP_088486384.1">
    <property type="nucleotide sequence ID" value="NZ_SGUE01000075.1"/>
</dbReference>
<dbReference type="NCBIfam" id="TIGR02532">
    <property type="entry name" value="IV_pilin_GFxxxE"/>
    <property type="match status" value="1"/>
</dbReference>
<keyword evidence="2" id="KW-0812">Transmembrane</keyword>
<evidence type="ECO:0000313" key="4">
    <source>
        <dbReference type="Proteomes" id="UP000197446"/>
    </source>
</evidence>
<gene>
    <name evidence="3" type="ORF">CDO81_27070</name>
</gene>
<dbReference type="AlphaFoldDB" id="A0A254MXH5"/>
<dbReference type="EMBL" id="NISI01000027">
    <property type="protein sequence ID" value="OWQ96769.1"/>
    <property type="molecule type" value="Genomic_DNA"/>
</dbReference>
<keyword evidence="2" id="KW-1133">Transmembrane helix</keyword>
<accession>A0A254MXH5</accession>
<proteinExistence type="predicted"/>
<dbReference type="GO" id="GO:0015627">
    <property type="term" value="C:type II protein secretion system complex"/>
    <property type="evidence" value="ECO:0007669"/>
    <property type="project" value="InterPro"/>
</dbReference>
<dbReference type="InterPro" id="IPR000983">
    <property type="entry name" value="Bac_GSPG_pilin"/>
</dbReference>
<dbReference type="InterPro" id="IPR045584">
    <property type="entry name" value="Pilin-like"/>
</dbReference>
<keyword evidence="1" id="KW-0488">Methylation</keyword>
<dbReference type="Gene3D" id="3.30.700.10">
    <property type="entry name" value="Glycoprotein, Type 4 Pilin"/>
    <property type="match status" value="1"/>
</dbReference>
<protein>
    <submittedName>
        <fullName evidence="3">Type II secretion system protein G</fullName>
    </submittedName>
</protein>
<dbReference type="Proteomes" id="UP000197446">
    <property type="component" value="Unassembled WGS sequence"/>
</dbReference>
<dbReference type="InterPro" id="IPR012902">
    <property type="entry name" value="N_methyl_site"/>
</dbReference>
<keyword evidence="4" id="KW-1185">Reference proteome</keyword>
<dbReference type="PRINTS" id="PR00813">
    <property type="entry name" value="BCTERIALGSPG"/>
</dbReference>
<organism evidence="3 4">
    <name type="scientific">Roseateles puraquae</name>
    <dbReference type="NCBI Taxonomy" id="431059"/>
    <lineage>
        <taxon>Bacteria</taxon>
        <taxon>Pseudomonadati</taxon>
        <taxon>Pseudomonadota</taxon>
        <taxon>Betaproteobacteria</taxon>
        <taxon>Burkholderiales</taxon>
        <taxon>Sphaerotilaceae</taxon>
        <taxon>Roseateles</taxon>
    </lineage>
</organism>
<sequence length="150" mass="15775">MQMTTSRPGAQLSGFTVIEMLVVMTAIALLLSVAAPRYIQHIDRSREVTLRHDLKVMRDAIDKFAADKGRYPSTLPELVALGYLSSIPVDPMTGSAVTWLTSPPTAALVSWQSGVPPTVPAPEGAALAGVGDVHSTATGLGSDGTPYASW</sequence>
<keyword evidence="2" id="KW-0472">Membrane</keyword>
<dbReference type="SUPFAM" id="SSF54523">
    <property type="entry name" value="Pili subunits"/>
    <property type="match status" value="1"/>
</dbReference>
<evidence type="ECO:0000313" key="3">
    <source>
        <dbReference type="EMBL" id="OWQ96769.1"/>
    </source>
</evidence>